<dbReference type="Gene3D" id="2.30.30.40">
    <property type="entry name" value="SH3 Domains"/>
    <property type="match status" value="1"/>
</dbReference>
<feature type="compositionally biased region" description="Polar residues" evidence="3">
    <location>
        <begin position="528"/>
        <end position="537"/>
    </location>
</feature>
<feature type="compositionally biased region" description="Acidic residues" evidence="3">
    <location>
        <begin position="380"/>
        <end position="390"/>
    </location>
</feature>
<dbReference type="InterPro" id="IPR035553">
    <property type="entry name" value="Cyk3_SH3"/>
</dbReference>
<feature type="domain" description="SH3" evidence="4">
    <location>
        <begin position="7"/>
        <end position="68"/>
    </location>
</feature>
<dbReference type="GO" id="GO:0140278">
    <property type="term" value="P:mitotic division septum assembly"/>
    <property type="evidence" value="ECO:0007669"/>
    <property type="project" value="TreeGrafter"/>
</dbReference>
<accession>A0A060SX57</accession>
<evidence type="ECO:0000256" key="2">
    <source>
        <dbReference type="PROSITE-ProRule" id="PRU00192"/>
    </source>
</evidence>
<dbReference type="GO" id="GO:0110085">
    <property type="term" value="C:mitotic actomyosin contractile ring"/>
    <property type="evidence" value="ECO:0007669"/>
    <property type="project" value="TreeGrafter"/>
</dbReference>
<dbReference type="CDD" id="cd11889">
    <property type="entry name" value="SH3_Cyk3p-like"/>
    <property type="match status" value="1"/>
</dbReference>
<dbReference type="AlphaFoldDB" id="A0A060SX57"/>
<evidence type="ECO:0000256" key="1">
    <source>
        <dbReference type="ARBA" id="ARBA00022443"/>
    </source>
</evidence>
<dbReference type="InterPro" id="IPR001452">
    <property type="entry name" value="SH3_domain"/>
</dbReference>
<reference evidence="5" key="2">
    <citation type="submission" date="2014-06" db="EMBL/GenBank/DDBJ databases">
        <title>The complete genome of Blastobotrys (Arxula) adeninivorans LS3 - a yeast of biotechnological interest.</title>
        <authorList>
            <person name="Kunze G."/>
            <person name="Gaillardin C."/>
            <person name="Czernicka M."/>
            <person name="Durrens P."/>
            <person name="Martin T."/>
            <person name="Boer E."/>
            <person name="Gabaldon T."/>
            <person name="Cruz J."/>
            <person name="Talla E."/>
            <person name="Marck C."/>
            <person name="Goffeau A."/>
            <person name="Barbe V."/>
            <person name="Baret P."/>
            <person name="Baronian K."/>
            <person name="Beier S."/>
            <person name="Bleykasten C."/>
            <person name="Bode R."/>
            <person name="Casaregola S."/>
            <person name="Despons L."/>
            <person name="Fairhead C."/>
            <person name="Giersberg M."/>
            <person name="Gierski P."/>
            <person name="Hahnel U."/>
            <person name="Hartmann A."/>
            <person name="Jankowska D."/>
            <person name="Jubin C."/>
            <person name="Jung P."/>
            <person name="Lafontaine I."/>
            <person name="Leh-Louis V."/>
            <person name="Lemaire M."/>
            <person name="Marcet-Houben M."/>
            <person name="Mascher M."/>
            <person name="Morel G."/>
            <person name="Richard G.-F."/>
            <person name="Riechen J."/>
            <person name="Sacerdot C."/>
            <person name="Sarkar A."/>
            <person name="Savel G."/>
            <person name="Schacherer J."/>
            <person name="Sherman D."/>
            <person name="Straub M.-L."/>
            <person name="Stein N."/>
            <person name="Thierry A."/>
            <person name="Trautwein-Schult A."/>
            <person name="Westhof E."/>
            <person name="Worch S."/>
            <person name="Dujon B."/>
            <person name="Souciet J.-L."/>
            <person name="Wincker P."/>
            <person name="Scholz U."/>
            <person name="Neuveglise N."/>
        </authorList>
    </citation>
    <scope>NUCLEOTIDE SEQUENCE</scope>
    <source>
        <strain evidence="5">LS3</strain>
    </source>
</reference>
<feature type="compositionally biased region" description="Low complexity" evidence="3">
    <location>
        <begin position="464"/>
        <end position="475"/>
    </location>
</feature>
<dbReference type="SMART" id="SM00326">
    <property type="entry name" value="SH3"/>
    <property type="match status" value="1"/>
</dbReference>
<dbReference type="InterPro" id="IPR002931">
    <property type="entry name" value="Transglutaminase-like"/>
</dbReference>
<dbReference type="SUPFAM" id="SSF50044">
    <property type="entry name" value="SH3-domain"/>
    <property type="match status" value="1"/>
</dbReference>
<dbReference type="PhylomeDB" id="A0A060SX57"/>
<protein>
    <submittedName>
        <fullName evidence="5">ARAD1A06534p</fullName>
    </submittedName>
</protein>
<dbReference type="Pfam" id="PF24584">
    <property type="entry name" value="Ig_CYK3_C"/>
    <property type="match status" value="1"/>
</dbReference>
<dbReference type="InterPro" id="IPR038765">
    <property type="entry name" value="Papain-like_cys_pep_sf"/>
</dbReference>
<dbReference type="Pfam" id="PF01841">
    <property type="entry name" value="Transglut_core"/>
    <property type="match status" value="1"/>
</dbReference>
<dbReference type="FunFam" id="2.30.30.40:FF:000168">
    <property type="entry name" value="SH3 domain protein (Cyk3)"/>
    <property type="match status" value="1"/>
</dbReference>
<feature type="compositionally biased region" description="Low complexity" evidence="3">
    <location>
        <begin position="667"/>
        <end position="678"/>
    </location>
</feature>
<dbReference type="PRINTS" id="PR00452">
    <property type="entry name" value="SH3DOMAIN"/>
</dbReference>
<proteinExistence type="predicted"/>
<dbReference type="PROSITE" id="PS50002">
    <property type="entry name" value="SH3"/>
    <property type="match status" value="1"/>
</dbReference>
<dbReference type="InterPro" id="IPR036028">
    <property type="entry name" value="SH3-like_dom_sf"/>
</dbReference>
<organism evidence="5">
    <name type="scientific">Blastobotrys adeninivorans</name>
    <name type="common">Yeast</name>
    <name type="synonym">Arxula adeninivorans</name>
    <dbReference type="NCBI Taxonomy" id="409370"/>
    <lineage>
        <taxon>Eukaryota</taxon>
        <taxon>Fungi</taxon>
        <taxon>Dikarya</taxon>
        <taxon>Ascomycota</taxon>
        <taxon>Saccharomycotina</taxon>
        <taxon>Dipodascomycetes</taxon>
        <taxon>Dipodascales</taxon>
        <taxon>Trichomonascaceae</taxon>
        <taxon>Blastobotrys</taxon>
    </lineage>
</organism>
<dbReference type="InterPro" id="IPR056409">
    <property type="entry name" value="Ig_CYK3_C"/>
</dbReference>
<feature type="compositionally biased region" description="Polar residues" evidence="3">
    <location>
        <begin position="254"/>
        <end position="263"/>
    </location>
</feature>
<evidence type="ECO:0000256" key="3">
    <source>
        <dbReference type="SAM" id="MobiDB-lite"/>
    </source>
</evidence>
<feature type="region of interest" description="Disordered" evidence="3">
    <location>
        <begin position="156"/>
        <end position="176"/>
    </location>
</feature>
<dbReference type="Pfam" id="PF00018">
    <property type="entry name" value="SH3_1"/>
    <property type="match status" value="1"/>
</dbReference>
<keyword evidence="1 2" id="KW-0728">SH3 domain</keyword>
<reference evidence="5" key="1">
    <citation type="submission" date="2014-02" db="EMBL/GenBank/DDBJ databases">
        <authorList>
            <person name="Genoscope - CEA"/>
        </authorList>
    </citation>
    <scope>NUCLEOTIDE SEQUENCE</scope>
    <source>
        <strain evidence="5">LS3</strain>
    </source>
</reference>
<dbReference type="InterPro" id="IPR052557">
    <property type="entry name" value="CAP/Cytokinesis_protein"/>
</dbReference>
<dbReference type="EMBL" id="HG937691">
    <property type="protein sequence ID" value="CDP33308.1"/>
    <property type="molecule type" value="Genomic_DNA"/>
</dbReference>
<evidence type="ECO:0000313" key="5">
    <source>
        <dbReference type="EMBL" id="CDP33308.1"/>
    </source>
</evidence>
<name>A0A060SX57_BLAAD</name>
<evidence type="ECO:0000259" key="4">
    <source>
        <dbReference type="PROSITE" id="PS50002"/>
    </source>
</evidence>
<feature type="region of interest" description="Disordered" evidence="3">
    <location>
        <begin position="78"/>
        <end position="141"/>
    </location>
</feature>
<dbReference type="PANTHER" id="PTHR46333">
    <property type="entry name" value="CYTOKINESIS PROTEIN 3"/>
    <property type="match status" value="1"/>
</dbReference>
<gene>
    <name evidence="5" type="ORF">GNLVRS02_ARAD1A06534g</name>
</gene>
<feature type="compositionally biased region" description="Polar residues" evidence="3">
    <location>
        <begin position="271"/>
        <end position="292"/>
    </location>
</feature>
<dbReference type="PANTHER" id="PTHR46333:SF2">
    <property type="entry name" value="CYTOKINESIS PROTEIN 3"/>
    <property type="match status" value="1"/>
</dbReference>
<feature type="region of interest" description="Disordered" evidence="3">
    <location>
        <begin position="190"/>
        <end position="537"/>
    </location>
</feature>
<feature type="region of interest" description="Disordered" evidence="3">
    <location>
        <begin position="642"/>
        <end position="678"/>
    </location>
</feature>
<feature type="compositionally biased region" description="Polar residues" evidence="3">
    <location>
        <begin position="642"/>
        <end position="663"/>
    </location>
</feature>
<feature type="compositionally biased region" description="Pro residues" evidence="3">
    <location>
        <begin position="391"/>
        <end position="404"/>
    </location>
</feature>
<dbReference type="SUPFAM" id="SSF54001">
    <property type="entry name" value="Cysteine proteinases"/>
    <property type="match status" value="1"/>
</dbReference>
<feature type="compositionally biased region" description="Polar residues" evidence="3">
    <location>
        <begin position="493"/>
        <end position="517"/>
    </location>
</feature>
<feature type="compositionally biased region" description="Basic and acidic residues" evidence="3">
    <location>
        <begin position="205"/>
        <end position="253"/>
    </location>
</feature>
<sequence length="1223" mass="136336">MVALPTTFPCYVKAKYSWSGEEKNDLGFIEGDVIEVLNTGDGSWWMGRLKRNKMVGSFPSNFVELIDMSRSKSIIEAAAERHSRSPSPANSVQGKPRSRSHSPAASVNEQMARVHPSIYGGSPSPAPMSREPSPNPHSVPRERLLSDLTDELNASDANLSKMRRSPSPQPGYQEPAMKMVEIEVTDDEDEMDINGAGSHIHRSHSHEPEYRSSSRDLYRSSSREPDYRSSSRDLYRSSSREPDYRSSSREPHYRSNSTDVYRSNSREPQFERSNSYQSFNHSGSQNSLNQFHVSHGHGSIHRENSNLSQRSNMIPRDASGLSQASMRRTDSGLAQGHHNRQSSINPPLSHRASFISTPIKREPDLEPEPADPGYTYVEISDSESEEDDDSPPPMPPPHSLPPSPVKQTPGHESRTPQAPRHGQPAKTPSPSASSLKLDRTPSPLRNAMDDVMESLENMHFRGGSPSFRSNSNKSSVTAVDDEAPPAKFITPAHKSNASVTTVDVTSELNRSQDSFDSSYAPFDPESYHSLNNSPERSTAKINRTDTFDSLHSAISASNSTHFNQSFTQPAPANFDKSIGSITSAASLARRKDTYSMDLQRTGSEIITEVPVKLPNDQTSTPVKKKSSLKFKRSAGFLSRIFNSSTSEKNQQSPAAEGATQLTRSHSAKSNSSSKRSLGSLKSSLSKTFKFGRSSKPSDILSDSWIEVRRDVNRANSVTENERRQRRHRLELEGRVLIEPVEVLAQRQGNETIDGGATRGDGRHDPRSRDFTHVDAAMFAMHAWPQMMTPGVFASSRIGRQFDYDLDRLRAVFDFCAAKISLERSDHANGSMWDEYDDEEQAEDYEQEFRSSFRKVMTARVASRKELAYCFKDMCDALDIPCQVIAGHLKTPGEIWDRPGVPPTVNHYWNAVIIDDEWRIVDSALANITFPNREAYYRLEKSDGINHFYFLATPMEIIYTHVPLNPHEQHVVPPLEYFEAMNLPLAGPASIEHSLRLVDYHNGLTRLSNFDVAEICVSVPHGVEMSADVLIGNVGVSSGYDDPARVPALAQPFWENNRRYYRVKALLPEGYARGVLNMYAGKVANNAVTPNLPIAYSLPITHSGQNAPYEFVTRHPTPQCRRQDIYVVQPQIKKLVSGNLYQFCMRQHPAGGITAGSGFSQVKLAIQSPSGKITKLYRKGGSESSVVFGAWENSVKCNEIGSWRGLVLSDRGNSWSVFAEWYCI</sequence>